<dbReference type="PANTHER" id="PTHR42926:SF1">
    <property type="entry name" value="CIRCADIAN CLOCK OSCILLATOR PROTEIN KAIC 1"/>
    <property type="match status" value="1"/>
</dbReference>
<sequence length="461" mass="50202">MTRRMPTGSAGLDAILGGGLVTPSITLLAGVPGTGKTVLAQQVAFANGHPDAPVVYLSTLTEPLTKITQFVQGLAFCDPDRIGAEVVFEDIGDLVVTGGLRKGLERITDILTHTPGAVLVVDSIKALRFAARNATEYVRFLYELAGRLSALSTSSLWLAEYDLAELTASPEYAIGDSTVVLSTHTTGQRTNRALQVLKHRGSGSLSGWHAYRITERGLDVFPRLSDVGRMTEWQGDTTRVSSGIPALDTMLNDGYWPGSSTMVAGPPGSGKTVLGLYFVYRGAELGEKCTFTTLEENQVQLGRAVRSLGWDPQDDNIVLRCESPNDIYIDQWYYELVDSLKATGCRRLVIDSLTALATACDDDPQRFSEFIRSLLSRCAQAGISTMLTLDVPDLYSRHRLPQLGIAHLSDNLILLHYVRDGTRMDRAMTVLKSRANKNQPDSRRFVITPKGIVIDDPVTGP</sequence>
<dbReference type="Proteomes" id="UP001500416">
    <property type="component" value="Unassembled WGS sequence"/>
</dbReference>
<gene>
    <name evidence="2" type="primary">kaiC</name>
    <name evidence="2" type="ORF">GCM10010492_59490</name>
</gene>
<dbReference type="SMART" id="SM00382">
    <property type="entry name" value="AAA"/>
    <property type="match status" value="2"/>
</dbReference>
<dbReference type="Gene3D" id="3.40.50.300">
    <property type="entry name" value="P-loop containing nucleotide triphosphate hydrolases"/>
    <property type="match status" value="2"/>
</dbReference>
<evidence type="ECO:0000313" key="2">
    <source>
        <dbReference type="EMBL" id="GAA0251266.1"/>
    </source>
</evidence>
<dbReference type="InterPro" id="IPR010624">
    <property type="entry name" value="KaiC_dom"/>
</dbReference>
<protein>
    <submittedName>
        <fullName evidence="2">Circadian clock protein KaiC</fullName>
    </submittedName>
</protein>
<reference evidence="2 3" key="1">
    <citation type="journal article" date="2019" name="Int. J. Syst. Evol. Microbiol.">
        <title>The Global Catalogue of Microorganisms (GCM) 10K type strain sequencing project: providing services to taxonomists for standard genome sequencing and annotation.</title>
        <authorList>
            <consortium name="The Broad Institute Genomics Platform"/>
            <consortium name="The Broad Institute Genome Sequencing Center for Infectious Disease"/>
            <person name="Wu L."/>
            <person name="Ma J."/>
        </authorList>
    </citation>
    <scope>NUCLEOTIDE SEQUENCE [LARGE SCALE GENOMIC DNA]</scope>
    <source>
        <strain evidence="2 3">JCM 3380</strain>
    </source>
</reference>
<evidence type="ECO:0000259" key="1">
    <source>
        <dbReference type="PROSITE" id="PS51146"/>
    </source>
</evidence>
<dbReference type="InterPro" id="IPR027417">
    <property type="entry name" value="P-loop_NTPase"/>
</dbReference>
<evidence type="ECO:0000313" key="3">
    <source>
        <dbReference type="Proteomes" id="UP001500416"/>
    </source>
</evidence>
<dbReference type="RefSeq" id="WP_343937253.1">
    <property type="nucleotide sequence ID" value="NZ_BAAABU010000019.1"/>
</dbReference>
<comment type="caution">
    <text evidence="2">The sequence shown here is derived from an EMBL/GenBank/DDBJ whole genome shotgun (WGS) entry which is preliminary data.</text>
</comment>
<accession>A0ABN0UHZ9</accession>
<feature type="domain" description="KaiC" evidence="1">
    <location>
        <begin position="3"/>
        <end position="234"/>
    </location>
</feature>
<dbReference type="InterPro" id="IPR003593">
    <property type="entry name" value="AAA+_ATPase"/>
</dbReference>
<dbReference type="InterPro" id="IPR014774">
    <property type="entry name" value="KaiC-like_dom"/>
</dbReference>
<dbReference type="Pfam" id="PF06745">
    <property type="entry name" value="ATPase"/>
    <property type="match status" value="2"/>
</dbReference>
<organism evidence="2 3">
    <name type="scientific">Saccharothrix mutabilis subsp. mutabilis</name>
    <dbReference type="NCBI Taxonomy" id="66855"/>
    <lineage>
        <taxon>Bacteria</taxon>
        <taxon>Bacillati</taxon>
        <taxon>Actinomycetota</taxon>
        <taxon>Actinomycetes</taxon>
        <taxon>Pseudonocardiales</taxon>
        <taxon>Pseudonocardiaceae</taxon>
        <taxon>Saccharothrix</taxon>
    </lineage>
</organism>
<proteinExistence type="predicted"/>
<keyword evidence="3" id="KW-1185">Reference proteome</keyword>
<dbReference type="PANTHER" id="PTHR42926">
    <property type="match status" value="1"/>
</dbReference>
<feature type="domain" description="KaiC" evidence="1">
    <location>
        <begin position="238"/>
        <end position="461"/>
    </location>
</feature>
<dbReference type="InterPro" id="IPR051347">
    <property type="entry name" value="Circadian_clock_KaiC-rel"/>
</dbReference>
<dbReference type="SUPFAM" id="SSF52540">
    <property type="entry name" value="P-loop containing nucleoside triphosphate hydrolases"/>
    <property type="match status" value="2"/>
</dbReference>
<name>A0ABN0UHZ9_9PSEU</name>
<dbReference type="PROSITE" id="PS51146">
    <property type="entry name" value="KAIC"/>
    <property type="match status" value="2"/>
</dbReference>
<dbReference type="EMBL" id="BAAABU010000019">
    <property type="protein sequence ID" value="GAA0251266.1"/>
    <property type="molecule type" value="Genomic_DNA"/>
</dbReference>